<feature type="compositionally biased region" description="Polar residues" evidence="1">
    <location>
        <begin position="65"/>
        <end position="75"/>
    </location>
</feature>
<dbReference type="Proteomes" id="UP000006038">
    <property type="component" value="Chromosome 12"/>
</dbReference>
<evidence type="ECO:0000256" key="1">
    <source>
        <dbReference type="SAM" id="MobiDB-lite"/>
    </source>
</evidence>
<accession>J3NB70</accession>
<reference evidence="2" key="2">
    <citation type="submission" date="2013-04" db="UniProtKB">
        <authorList>
            <consortium name="EnsemblPlants"/>
        </authorList>
    </citation>
    <scope>IDENTIFICATION</scope>
</reference>
<dbReference type="HOGENOM" id="CLU_2675029_0_0_1"/>
<dbReference type="Gramene" id="OB12G12280.1">
    <property type="protein sequence ID" value="OB12G12280.1"/>
    <property type="gene ID" value="OB12G12280"/>
</dbReference>
<sequence>MRDIGHRTQALLESDAKGERAPESENWRPRLRLRVSAKGNERNRSAKSHVDQVSGRTALWGPTVRTRSAFSNPVK</sequence>
<proteinExistence type="predicted"/>
<reference evidence="2" key="1">
    <citation type="journal article" date="2013" name="Nat. Commun.">
        <title>Whole-genome sequencing of Oryza brachyantha reveals mechanisms underlying Oryza genome evolution.</title>
        <authorList>
            <person name="Chen J."/>
            <person name="Huang Q."/>
            <person name="Gao D."/>
            <person name="Wang J."/>
            <person name="Lang Y."/>
            <person name="Liu T."/>
            <person name="Li B."/>
            <person name="Bai Z."/>
            <person name="Luis Goicoechea J."/>
            <person name="Liang C."/>
            <person name="Chen C."/>
            <person name="Zhang W."/>
            <person name="Sun S."/>
            <person name="Liao Y."/>
            <person name="Zhang X."/>
            <person name="Yang L."/>
            <person name="Song C."/>
            <person name="Wang M."/>
            <person name="Shi J."/>
            <person name="Liu G."/>
            <person name="Liu J."/>
            <person name="Zhou H."/>
            <person name="Zhou W."/>
            <person name="Yu Q."/>
            <person name="An N."/>
            <person name="Chen Y."/>
            <person name="Cai Q."/>
            <person name="Wang B."/>
            <person name="Liu B."/>
            <person name="Min J."/>
            <person name="Huang Y."/>
            <person name="Wu H."/>
            <person name="Li Z."/>
            <person name="Zhang Y."/>
            <person name="Yin Y."/>
            <person name="Song W."/>
            <person name="Jiang J."/>
            <person name="Jackson S.A."/>
            <person name="Wing R.A."/>
            <person name="Wang J."/>
            <person name="Chen M."/>
        </authorList>
    </citation>
    <scope>NUCLEOTIDE SEQUENCE [LARGE SCALE GENOMIC DNA]</scope>
    <source>
        <strain evidence="2">cv. IRGC 101232</strain>
    </source>
</reference>
<keyword evidence="3" id="KW-1185">Reference proteome</keyword>
<feature type="compositionally biased region" description="Basic and acidic residues" evidence="1">
    <location>
        <begin position="14"/>
        <end position="28"/>
    </location>
</feature>
<dbReference type="EnsemblPlants" id="OB12G12280.1">
    <property type="protein sequence ID" value="OB12G12280.1"/>
    <property type="gene ID" value="OB12G12280"/>
</dbReference>
<dbReference type="AlphaFoldDB" id="J3NB70"/>
<feature type="region of interest" description="Disordered" evidence="1">
    <location>
        <begin position="1"/>
        <end position="75"/>
    </location>
</feature>
<name>J3NB70_ORYBR</name>
<organism evidence="2">
    <name type="scientific">Oryza brachyantha</name>
    <name type="common">malo sina</name>
    <dbReference type="NCBI Taxonomy" id="4533"/>
    <lineage>
        <taxon>Eukaryota</taxon>
        <taxon>Viridiplantae</taxon>
        <taxon>Streptophyta</taxon>
        <taxon>Embryophyta</taxon>
        <taxon>Tracheophyta</taxon>
        <taxon>Spermatophyta</taxon>
        <taxon>Magnoliopsida</taxon>
        <taxon>Liliopsida</taxon>
        <taxon>Poales</taxon>
        <taxon>Poaceae</taxon>
        <taxon>BOP clade</taxon>
        <taxon>Oryzoideae</taxon>
        <taxon>Oryzeae</taxon>
        <taxon>Oryzinae</taxon>
        <taxon>Oryza</taxon>
    </lineage>
</organism>
<feature type="compositionally biased region" description="Basic and acidic residues" evidence="1">
    <location>
        <begin position="39"/>
        <end position="50"/>
    </location>
</feature>
<evidence type="ECO:0000313" key="3">
    <source>
        <dbReference type="Proteomes" id="UP000006038"/>
    </source>
</evidence>
<evidence type="ECO:0000313" key="2">
    <source>
        <dbReference type="EnsemblPlants" id="OB12G12280.1"/>
    </source>
</evidence>
<protein>
    <submittedName>
        <fullName evidence="2">Uncharacterized protein</fullName>
    </submittedName>
</protein>